<organism evidence="1">
    <name type="scientific">Octopus bimaculoides</name>
    <name type="common">California two-spotted octopus</name>
    <dbReference type="NCBI Taxonomy" id="37653"/>
    <lineage>
        <taxon>Eukaryota</taxon>
        <taxon>Metazoa</taxon>
        <taxon>Spiralia</taxon>
        <taxon>Lophotrochozoa</taxon>
        <taxon>Mollusca</taxon>
        <taxon>Cephalopoda</taxon>
        <taxon>Coleoidea</taxon>
        <taxon>Octopodiformes</taxon>
        <taxon>Octopoda</taxon>
        <taxon>Incirrata</taxon>
        <taxon>Octopodidae</taxon>
        <taxon>Octopus</taxon>
    </lineage>
</organism>
<accession>A0A0L8I330</accession>
<reference evidence="1" key="1">
    <citation type="submission" date="2015-07" db="EMBL/GenBank/DDBJ databases">
        <title>MeaNS - Measles Nucleotide Surveillance Program.</title>
        <authorList>
            <person name="Tran T."/>
            <person name="Druce J."/>
        </authorList>
    </citation>
    <scope>NUCLEOTIDE SEQUENCE</scope>
    <source>
        <strain evidence="1">UCB-OBI-ISO-001</strain>
        <tissue evidence="1">Gonad</tissue>
    </source>
</reference>
<dbReference type="EMBL" id="KQ416665">
    <property type="protein sequence ID" value="KOF95892.1"/>
    <property type="molecule type" value="Genomic_DNA"/>
</dbReference>
<name>A0A0L8I330_OCTBM</name>
<gene>
    <name evidence="1" type="ORF">OCBIM_22036887mg</name>
</gene>
<evidence type="ECO:0000313" key="1">
    <source>
        <dbReference type="EMBL" id="KOF95892.1"/>
    </source>
</evidence>
<sequence>MHISLLCWCFAFGLVLFLLLFLLPFLTISHSSRLSIFSGIFNFRFDPCWLNSVFVSCISFVVKCKMFFFV</sequence>
<protein>
    <submittedName>
        <fullName evidence="1">Uncharacterized protein</fullName>
    </submittedName>
</protein>
<dbReference type="AlphaFoldDB" id="A0A0L8I330"/>
<proteinExistence type="predicted"/>